<dbReference type="GO" id="GO:0005874">
    <property type="term" value="C:microtubule"/>
    <property type="evidence" value="ECO:0007669"/>
    <property type="project" value="TreeGrafter"/>
</dbReference>
<reference evidence="2 3" key="1">
    <citation type="journal article" date="2022" name="Nat. Plants">
        <title>Genomes of leafy and leafless Platanthera orchids illuminate the evolution of mycoheterotrophy.</title>
        <authorList>
            <person name="Li M.H."/>
            <person name="Liu K.W."/>
            <person name="Li Z."/>
            <person name="Lu H.C."/>
            <person name="Ye Q.L."/>
            <person name="Zhang D."/>
            <person name="Wang J.Y."/>
            <person name="Li Y.F."/>
            <person name="Zhong Z.M."/>
            <person name="Liu X."/>
            <person name="Yu X."/>
            <person name="Liu D.K."/>
            <person name="Tu X.D."/>
            <person name="Liu B."/>
            <person name="Hao Y."/>
            <person name="Liao X.Y."/>
            <person name="Jiang Y.T."/>
            <person name="Sun W.H."/>
            <person name="Chen J."/>
            <person name="Chen Y.Q."/>
            <person name="Ai Y."/>
            <person name="Zhai J.W."/>
            <person name="Wu S.S."/>
            <person name="Zhou Z."/>
            <person name="Hsiao Y.Y."/>
            <person name="Wu W.L."/>
            <person name="Chen Y.Y."/>
            <person name="Lin Y.F."/>
            <person name="Hsu J.L."/>
            <person name="Li C.Y."/>
            <person name="Wang Z.W."/>
            <person name="Zhao X."/>
            <person name="Zhong W.Y."/>
            <person name="Ma X.K."/>
            <person name="Ma L."/>
            <person name="Huang J."/>
            <person name="Chen G.Z."/>
            <person name="Huang M.Z."/>
            <person name="Huang L."/>
            <person name="Peng D.H."/>
            <person name="Luo Y.B."/>
            <person name="Zou S.Q."/>
            <person name="Chen S.P."/>
            <person name="Lan S."/>
            <person name="Tsai W.C."/>
            <person name="Van de Peer Y."/>
            <person name="Liu Z.J."/>
        </authorList>
    </citation>
    <scope>NUCLEOTIDE SEQUENCE [LARGE SCALE GENOMIC DNA]</scope>
    <source>
        <strain evidence="2">Lor287</strain>
    </source>
</reference>
<dbReference type="GO" id="GO:0003924">
    <property type="term" value="F:GTPase activity"/>
    <property type="evidence" value="ECO:0007669"/>
    <property type="project" value="TreeGrafter"/>
</dbReference>
<dbReference type="GO" id="GO:0005737">
    <property type="term" value="C:cytoplasm"/>
    <property type="evidence" value="ECO:0007669"/>
    <property type="project" value="TreeGrafter"/>
</dbReference>
<dbReference type="InterPro" id="IPR022812">
    <property type="entry name" value="Dynamin"/>
</dbReference>
<organism evidence="2 3">
    <name type="scientific">Platanthera zijinensis</name>
    <dbReference type="NCBI Taxonomy" id="2320716"/>
    <lineage>
        <taxon>Eukaryota</taxon>
        <taxon>Viridiplantae</taxon>
        <taxon>Streptophyta</taxon>
        <taxon>Embryophyta</taxon>
        <taxon>Tracheophyta</taxon>
        <taxon>Spermatophyta</taxon>
        <taxon>Magnoliopsida</taxon>
        <taxon>Liliopsida</taxon>
        <taxon>Asparagales</taxon>
        <taxon>Orchidaceae</taxon>
        <taxon>Orchidoideae</taxon>
        <taxon>Orchideae</taxon>
        <taxon>Orchidinae</taxon>
        <taxon>Platanthera</taxon>
    </lineage>
</organism>
<dbReference type="GO" id="GO:0008017">
    <property type="term" value="F:microtubule binding"/>
    <property type="evidence" value="ECO:0007669"/>
    <property type="project" value="TreeGrafter"/>
</dbReference>
<dbReference type="PANTHER" id="PTHR11566">
    <property type="entry name" value="DYNAMIN"/>
    <property type="match status" value="1"/>
</dbReference>
<dbReference type="EMBL" id="JBBWWQ010000002">
    <property type="protein sequence ID" value="KAK8954123.1"/>
    <property type="molecule type" value="Genomic_DNA"/>
</dbReference>
<gene>
    <name evidence="2" type="ORF">KSP39_PZI001757</name>
</gene>
<proteinExistence type="predicted"/>
<keyword evidence="3" id="KW-1185">Reference proteome</keyword>
<evidence type="ECO:0000313" key="3">
    <source>
        <dbReference type="Proteomes" id="UP001418222"/>
    </source>
</evidence>
<name>A0AAP0C049_9ASPA</name>
<dbReference type="Proteomes" id="UP001418222">
    <property type="component" value="Unassembled WGS sequence"/>
</dbReference>
<sequence>MGILSKESIEHAIQVVTTQIVGKGKSYSDTPLTLMFRKHGVSELTITDLPKCPLAPAAGELEHFSSITMSYIQPSNNILLNVLSAGSDPSTSQFARMCQQVDGRGERTLYVITKAEK</sequence>
<protein>
    <recommendedName>
        <fullName evidence="1">Dynamin N-terminal domain-containing protein</fullName>
    </recommendedName>
</protein>
<feature type="domain" description="Dynamin N-terminal" evidence="1">
    <location>
        <begin position="8"/>
        <end position="115"/>
    </location>
</feature>
<dbReference type="InterPro" id="IPR045063">
    <property type="entry name" value="Dynamin_N"/>
</dbReference>
<comment type="caution">
    <text evidence="2">The sequence shown here is derived from an EMBL/GenBank/DDBJ whole genome shotgun (WGS) entry which is preliminary data.</text>
</comment>
<evidence type="ECO:0000313" key="2">
    <source>
        <dbReference type="EMBL" id="KAK8954123.1"/>
    </source>
</evidence>
<dbReference type="Gene3D" id="3.40.50.300">
    <property type="entry name" value="P-loop containing nucleotide triphosphate hydrolases"/>
    <property type="match status" value="1"/>
</dbReference>
<dbReference type="InterPro" id="IPR027417">
    <property type="entry name" value="P-loop_NTPase"/>
</dbReference>
<dbReference type="AlphaFoldDB" id="A0AAP0C049"/>
<dbReference type="PANTHER" id="PTHR11566:SF173">
    <property type="entry name" value="DYNAMIN-RELATED PROTEIN 4C"/>
    <property type="match status" value="1"/>
</dbReference>
<dbReference type="Pfam" id="PF00350">
    <property type="entry name" value="Dynamin_N"/>
    <property type="match status" value="1"/>
</dbReference>
<accession>A0AAP0C049</accession>
<dbReference type="GO" id="GO:0016020">
    <property type="term" value="C:membrane"/>
    <property type="evidence" value="ECO:0007669"/>
    <property type="project" value="TreeGrafter"/>
</dbReference>
<dbReference type="SUPFAM" id="SSF52540">
    <property type="entry name" value="P-loop containing nucleoside triphosphate hydrolases"/>
    <property type="match status" value="1"/>
</dbReference>
<evidence type="ECO:0000259" key="1">
    <source>
        <dbReference type="Pfam" id="PF00350"/>
    </source>
</evidence>